<dbReference type="FunFam" id="1.10.45.10:FF:000001">
    <property type="entry name" value="D-lactate dehydrogenase mitochondrial"/>
    <property type="match status" value="1"/>
</dbReference>
<keyword evidence="5" id="KW-0560">Oxidoreductase</keyword>
<dbReference type="EMBL" id="CAJJDM010000151">
    <property type="protein sequence ID" value="CAD8111269.1"/>
    <property type="molecule type" value="Genomic_DNA"/>
</dbReference>
<dbReference type="PROSITE" id="PS51387">
    <property type="entry name" value="FAD_PCMH"/>
    <property type="match status" value="1"/>
</dbReference>
<dbReference type="InterPro" id="IPR004113">
    <property type="entry name" value="FAD-bd_oxidored_4_C"/>
</dbReference>
<evidence type="ECO:0000256" key="3">
    <source>
        <dbReference type="ARBA" id="ARBA00022630"/>
    </source>
</evidence>
<dbReference type="Pfam" id="PF01565">
    <property type="entry name" value="FAD_binding_4"/>
    <property type="match status" value="1"/>
</dbReference>
<dbReference type="Pfam" id="PF02913">
    <property type="entry name" value="FAD-oxidase_C"/>
    <property type="match status" value="1"/>
</dbReference>
<organism evidence="7 8">
    <name type="scientific">Paramecium primaurelia</name>
    <dbReference type="NCBI Taxonomy" id="5886"/>
    <lineage>
        <taxon>Eukaryota</taxon>
        <taxon>Sar</taxon>
        <taxon>Alveolata</taxon>
        <taxon>Ciliophora</taxon>
        <taxon>Intramacronucleata</taxon>
        <taxon>Oligohymenophorea</taxon>
        <taxon>Peniculida</taxon>
        <taxon>Parameciidae</taxon>
        <taxon>Paramecium</taxon>
    </lineage>
</organism>
<sequence length="450" mass="51836">MKKYLNSFKQIVGVQNMITDPFDLKPLNQDWQRFYQGKSELAVTPTSTKMVSEVLQFCNQNNIKVVPQGGNTSFVGGATPVQDELILSLRKMNNILEFDTTTSIVTAESGVILQTMNDYLQAYRYQMPWDLGARGSCQLGGNIATNAGGLNVVKNGPLRNYILGLEVVLPSGKILNLLNKNRKDNTGTDLKQLFIGSEGTLGIITQANVLCTPIPEQRQVFFLELKDFDEVIYLLRSAKQFEQLGAFEFMEGRILQRCLPFNPQLKAPFEFKDDKYYVLIEICGQQIELEYYFERLLKHTEQIVFNQNETELQAMWRWRESVPENLHKMGHVLTYDLSIPPDKFEWFAEQVYYGRKGPYNAFYGHLGDGNIHYNIIFESVEEMHKEQHRVEEKIIKLTKDLNGSISAEHGIGQLKRHYMEVQKGKETFGYMQELKRLFDPNNILNPEKLL</sequence>
<comment type="cofactor">
    <cofactor evidence="1">
        <name>FAD</name>
        <dbReference type="ChEBI" id="CHEBI:57692"/>
    </cofactor>
</comment>
<evidence type="ECO:0000313" key="7">
    <source>
        <dbReference type="EMBL" id="CAD8111269.1"/>
    </source>
</evidence>
<evidence type="ECO:0000256" key="5">
    <source>
        <dbReference type="ARBA" id="ARBA00023002"/>
    </source>
</evidence>
<reference evidence="7" key="1">
    <citation type="submission" date="2021-01" db="EMBL/GenBank/DDBJ databases">
        <authorList>
            <consortium name="Genoscope - CEA"/>
            <person name="William W."/>
        </authorList>
    </citation>
    <scope>NUCLEOTIDE SEQUENCE</scope>
</reference>
<feature type="domain" description="FAD-binding PCMH-type" evidence="6">
    <location>
        <begin position="35"/>
        <end position="214"/>
    </location>
</feature>
<name>A0A8S1Q710_PARPR</name>
<dbReference type="Proteomes" id="UP000688137">
    <property type="component" value="Unassembled WGS sequence"/>
</dbReference>
<dbReference type="GO" id="GO:0016491">
    <property type="term" value="F:oxidoreductase activity"/>
    <property type="evidence" value="ECO:0007669"/>
    <property type="project" value="UniProtKB-KW"/>
</dbReference>
<dbReference type="PANTHER" id="PTHR43716">
    <property type="entry name" value="D-2-HYDROXYGLUTARATE DEHYDROGENASE, MITOCHONDRIAL"/>
    <property type="match status" value="1"/>
</dbReference>
<evidence type="ECO:0000256" key="1">
    <source>
        <dbReference type="ARBA" id="ARBA00001974"/>
    </source>
</evidence>
<evidence type="ECO:0000259" key="6">
    <source>
        <dbReference type="PROSITE" id="PS51387"/>
    </source>
</evidence>
<accession>A0A8S1Q710</accession>
<dbReference type="FunFam" id="3.30.465.10:FF:000001">
    <property type="entry name" value="D-2-hydroxyglutarate dehydrogenase, mitochondrial"/>
    <property type="match status" value="1"/>
</dbReference>
<evidence type="ECO:0000313" key="8">
    <source>
        <dbReference type="Proteomes" id="UP000688137"/>
    </source>
</evidence>
<dbReference type="OMA" id="FDRTVVC"/>
<evidence type="ECO:0000256" key="2">
    <source>
        <dbReference type="ARBA" id="ARBA00008000"/>
    </source>
</evidence>
<dbReference type="InterPro" id="IPR051264">
    <property type="entry name" value="FAD-oxidored/transferase_4"/>
</dbReference>
<comment type="similarity">
    <text evidence="2">Belongs to the FAD-binding oxidoreductase/transferase type 4 family.</text>
</comment>
<dbReference type="AlphaFoldDB" id="A0A8S1Q710"/>
<keyword evidence="4" id="KW-0274">FAD</keyword>
<dbReference type="PANTHER" id="PTHR43716:SF1">
    <property type="entry name" value="D-2-HYDROXYGLUTARATE DEHYDROGENASE, MITOCHONDRIAL"/>
    <property type="match status" value="1"/>
</dbReference>
<proteinExistence type="inferred from homology"/>
<dbReference type="GO" id="GO:0005739">
    <property type="term" value="C:mitochondrion"/>
    <property type="evidence" value="ECO:0007669"/>
    <property type="project" value="TreeGrafter"/>
</dbReference>
<dbReference type="InterPro" id="IPR016166">
    <property type="entry name" value="FAD-bd_PCMH"/>
</dbReference>
<comment type="caution">
    <text evidence="7">The sequence shown here is derived from an EMBL/GenBank/DDBJ whole genome shotgun (WGS) entry which is preliminary data.</text>
</comment>
<dbReference type="InterPro" id="IPR006094">
    <property type="entry name" value="Oxid_FAD_bind_N"/>
</dbReference>
<evidence type="ECO:0000256" key="4">
    <source>
        <dbReference type="ARBA" id="ARBA00022827"/>
    </source>
</evidence>
<keyword evidence="8" id="KW-1185">Reference proteome</keyword>
<dbReference type="GO" id="GO:0071949">
    <property type="term" value="F:FAD binding"/>
    <property type="evidence" value="ECO:0007669"/>
    <property type="project" value="InterPro"/>
</dbReference>
<keyword evidence="3" id="KW-0285">Flavoprotein</keyword>
<protein>
    <recommendedName>
        <fullName evidence="6">FAD-binding PCMH-type domain-containing protein</fullName>
    </recommendedName>
</protein>
<gene>
    <name evidence="7" type="ORF">PPRIM_AZ9-3.1.T1470018</name>
</gene>